<reference evidence="1 2" key="1">
    <citation type="submission" date="2012-02" db="EMBL/GenBank/DDBJ databases">
        <title>Complete sequence of chromosome of Singulisphaera acidiphila DSM 18658.</title>
        <authorList>
            <consortium name="US DOE Joint Genome Institute (JGI-PGF)"/>
            <person name="Lucas S."/>
            <person name="Copeland A."/>
            <person name="Lapidus A."/>
            <person name="Glavina del Rio T."/>
            <person name="Dalin E."/>
            <person name="Tice H."/>
            <person name="Bruce D."/>
            <person name="Goodwin L."/>
            <person name="Pitluck S."/>
            <person name="Peters L."/>
            <person name="Ovchinnikova G."/>
            <person name="Chertkov O."/>
            <person name="Kyrpides N."/>
            <person name="Mavromatis K."/>
            <person name="Ivanova N."/>
            <person name="Brettin T."/>
            <person name="Detter J.C."/>
            <person name="Han C."/>
            <person name="Larimer F."/>
            <person name="Land M."/>
            <person name="Hauser L."/>
            <person name="Markowitz V."/>
            <person name="Cheng J.-F."/>
            <person name="Hugenholtz P."/>
            <person name="Woyke T."/>
            <person name="Wu D."/>
            <person name="Tindall B."/>
            <person name="Pomrenke H."/>
            <person name="Brambilla E."/>
            <person name="Klenk H.-P."/>
            <person name="Eisen J.A."/>
        </authorList>
    </citation>
    <scope>NUCLEOTIDE SEQUENCE [LARGE SCALE GENOMIC DNA]</scope>
    <source>
        <strain evidence="2">ATCC BAA-1392 / DSM 18658 / VKM B-2454 / MOB10</strain>
    </source>
</reference>
<accession>L0DDE0</accession>
<evidence type="ECO:0000313" key="1">
    <source>
        <dbReference type="EMBL" id="AGA27277.1"/>
    </source>
</evidence>
<name>L0DDE0_SINAD</name>
<gene>
    <name evidence="1" type="ordered locus">Sinac_2994</name>
</gene>
<evidence type="ECO:0000313" key="2">
    <source>
        <dbReference type="Proteomes" id="UP000010798"/>
    </source>
</evidence>
<keyword evidence="2" id="KW-1185">Reference proteome</keyword>
<dbReference type="KEGG" id="saci:Sinac_2994"/>
<dbReference type="HOGENOM" id="CLU_2169394_0_0_0"/>
<proteinExistence type="predicted"/>
<organism evidence="1 2">
    <name type="scientific">Singulisphaera acidiphila (strain ATCC BAA-1392 / DSM 18658 / VKM B-2454 / MOB10)</name>
    <dbReference type="NCBI Taxonomy" id="886293"/>
    <lineage>
        <taxon>Bacteria</taxon>
        <taxon>Pseudomonadati</taxon>
        <taxon>Planctomycetota</taxon>
        <taxon>Planctomycetia</taxon>
        <taxon>Isosphaerales</taxon>
        <taxon>Isosphaeraceae</taxon>
        <taxon>Singulisphaera</taxon>
    </lineage>
</organism>
<dbReference type="RefSeq" id="WP_015246426.1">
    <property type="nucleotide sequence ID" value="NC_019892.1"/>
</dbReference>
<dbReference type="Proteomes" id="UP000010798">
    <property type="component" value="Chromosome"/>
</dbReference>
<dbReference type="AlphaFoldDB" id="L0DDE0"/>
<dbReference type="STRING" id="886293.Sinac_2994"/>
<dbReference type="EMBL" id="CP003364">
    <property type="protein sequence ID" value="AGA27277.1"/>
    <property type="molecule type" value="Genomic_DNA"/>
</dbReference>
<protein>
    <submittedName>
        <fullName evidence="1">Uncharacterized protein</fullName>
    </submittedName>
</protein>
<sequence>MLVRKSGIGIVLIVILAGSPAFGGGPRIERVPASPHDFFHRLGPVGGWNPDGGGLFHWWNRDCFATPCTPDDYCRKPLPRLHCPPCRAGVDHGHGHTANHGRPIYYDGAP</sequence>